<evidence type="ECO:0000256" key="1">
    <source>
        <dbReference type="SAM" id="MobiDB-lite"/>
    </source>
</evidence>
<dbReference type="AlphaFoldDB" id="A0A9W9ZD32"/>
<gene>
    <name evidence="2" type="ORF">OS493_015238</name>
</gene>
<dbReference type="EMBL" id="MU826357">
    <property type="protein sequence ID" value="KAJ7379457.1"/>
    <property type="molecule type" value="Genomic_DNA"/>
</dbReference>
<dbReference type="OrthoDB" id="5984148at2759"/>
<protein>
    <submittedName>
        <fullName evidence="2">Uncharacterized protein</fullName>
    </submittedName>
</protein>
<keyword evidence="3" id="KW-1185">Reference proteome</keyword>
<dbReference type="Proteomes" id="UP001163046">
    <property type="component" value="Unassembled WGS sequence"/>
</dbReference>
<name>A0A9W9ZD32_9CNID</name>
<evidence type="ECO:0000313" key="2">
    <source>
        <dbReference type="EMBL" id="KAJ7379457.1"/>
    </source>
</evidence>
<organism evidence="2 3">
    <name type="scientific">Desmophyllum pertusum</name>
    <dbReference type="NCBI Taxonomy" id="174260"/>
    <lineage>
        <taxon>Eukaryota</taxon>
        <taxon>Metazoa</taxon>
        <taxon>Cnidaria</taxon>
        <taxon>Anthozoa</taxon>
        <taxon>Hexacorallia</taxon>
        <taxon>Scleractinia</taxon>
        <taxon>Caryophylliina</taxon>
        <taxon>Caryophylliidae</taxon>
        <taxon>Desmophyllum</taxon>
    </lineage>
</organism>
<evidence type="ECO:0000313" key="3">
    <source>
        <dbReference type="Proteomes" id="UP001163046"/>
    </source>
</evidence>
<feature type="region of interest" description="Disordered" evidence="1">
    <location>
        <begin position="161"/>
        <end position="183"/>
    </location>
</feature>
<sequence length="318" mass="35735">MCTILEDKEIDEECESHNEYEVRVIDYMARMTQYLESKTCREHGKQFNNLGAVSVLSRCPEIRILNEIIKGFGRRSSEGICNRDPQRKIWPSKFYDQVVGHVRSVEAMGEKFNSEILAPVWFHSLLTSYQQVLLEKWERDIEQVIRAKESSQLPSVESKPLVSDSAWKDSTPKSYPPRRSTTSALVASNQEECSKLVIHLKSCQKPPCKHCRGRHHSLLHSDPFRPGPSEEPFSPRIPPSTAASHVVASSIAANGVGKVVLQNYPSLFCVEQMATQKLFDVSLIQVSQTSFVRQSVVEELGLDGKSVRIAVSGFGGET</sequence>
<comment type="caution">
    <text evidence="2">The sequence shown here is derived from an EMBL/GenBank/DDBJ whole genome shotgun (WGS) entry which is preliminary data.</text>
</comment>
<reference evidence="2" key="1">
    <citation type="submission" date="2023-01" db="EMBL/GenBank/DDBJ databases">
        <title>Genome assembly of the deep-sea coral Lophelia pertusa.</title>
        <authorList>
            <person name="Herrera S."/>
            <person name="Cordes E."/>
        </authorList>
    </citation>
    <scope>NUCLEOTIDE SEQUENCE</scope>
    <source>
        <strain evidence="2">USNM1676648</strain>
        <tissue evidence="2">Polyp</tissue>
    </source>
</reference>
<accession>A0A9W9ZD32</accession>
<proteinExistence type="predicted"/>